<dbReference type="NCBIfam" id="TIGR02937">
    <property type="entry name" value="sigma70-ECF"/>
    <property type="match status" value="1"/>
</dbReference>
<proteinExistence type="inferred from homology"/>
<dbReference type="InterPro" id="IPR013249">
    <property type="entry name" value="RNA_pol_sigma70_r4_t2"/>
</dbReference>
<dbReference type="GO" id="GO:0006352">
    <property type="term" value="P:DNA-templated transcription initiation"/>
    <property type="evidence" value="ECO:0007669"/>
    <property type="project" value="InterPro"/>
</dbReference>
<dbReference type="GO" id="GO:0016987">
    <property type="term" value="F:sigma factor activity"/>
    <property type="evidence" value="ECO:0007669"/>
    <property type="project" value="UniProtKB-KW"/>
</dbReference>
<accession>A0A2D0N7C0</accession>
<evidence type="ECO:0008006" key="9">
    <source>
        <dbReference type="Google" id="ProtNLM"/>
    </source>
</evidence>
<dbReference type="GO" id="GO:0003677">
    <property type="term" value="F:DNA binding"/>
    <property type="evidence" value="ECO:0007669"/>
    <property type="project" value="InterPro"/>
</dbReference>
<evidence type="ECO:0000313" key="8">
    <source>
        <dbReference type="Proteomes" id="UP000223913"/>
    </source>
</evidence>
<feature type="domain" description="RNA polymerase sigma-70 region 2" evidence="5">
    <location>
        <begin position="21"/>
        <end position="88"/>
    </location>
</feature>
<dbReference type="CDD" id="cd06171">
    <property type="entry name" value="Sigma70_r4"/>
    <property type="match status" value="1"/>
</dbReference>
<dbReference type="InterPro" id="IPR007627">
    <property type="entry name" value="RNA_pol_sigma70_r2"/>
</dbReference>
<keyword evidence="4" id="KW-0804">Transcription</keyword>
<gene>
    <name evidence="7" type="ORF">CRP01_20510</name>
</gene>
<comment type="similarity">
    <text evidence="1">Belongs to the sigma-70 factor family. ECF subfamily.</text>
</comment>
<evidence type="ECO:0000256" key="1">
    <source>
        <dbReference type="ARBA" id="ARBA00010641"/>
    </source>
</evidence>
<comment type="caution">
    <text evidence="7">The sequence shown here is derived from an EMBL/GenBank/DDBJ whole genome shotgun (WGS) entry which is preliminary data.</text>
</comment>
<dbReference type="EMBL" id="PDUD01000025">
    <property type="protein sequence ID" value="PHN04395.1"/>
    <property type="molecule type" value="Genomic_DNA"/>
</dbReference>
<dbReference type="Proteomes" id="UP000223913">
    <property type="component" value="Unassembled WGS sequence"/>
</dbReference>
<dbReference type="InterPro" id="IPR036388">
    <property type="entry name" value="WH-like_DNA-bd_sf"/>
</dbReference>
<evidence type="ECO:0000259" key="5">
    <source>
        <dbReference type="Pfam" id="PF04542"/>
    </source>
</evidence>
<organism evidence="7 8">
    <name type="scientific">Flavilitoribacter nigricans (strain ATCC 23147 / DSM 23189 / NBRC 102662 / NCIMB 1420 / SS-2)</name>
    <name type="common">Lewinella nigricans</name>
    <dbReference type="NCBI Taxonomy" id="1122177"/>
    <lineage>
        <taxon>Bacteria</taxon>
        <taxon>Pseudomonadati</taxon>
        <taxon>Bacteroidota</taxon>
        <taxon>Saprospiria</taxon>
        <taxon>Saprospirales</taxon>
        <taxon>Lewinellaceae</taxon>
        <taxon>Flavilitoribacter</taxon>
    </lineage>
</organism>
<dbReference type="SUPFAM" id="SSF88946">
    <property type="entry name" value="Sigma2 domain of RNA polymerase sigma factors"/>
    <property type="match status" value="1"/>
</dbReference>
<dbReference type="Gene3D" id="1.10.10.10">
    <property type="entry name" value="Winged helix-like DNA-binding domain superfamily/Winged helix DNA-binding domain"/>
    <property type="match status" value="1"/>
</dbReference>
<dbReference type="InterPro" id="IPR013325">
    <property type="entry name" value="RNA_pol_sigma_r2"/>
</dbReference>
<dbReference type="Gene3D" id="1.10.1740.10">
    <property type="match status" value="1"/>
</dbReference>
<name>A0A2D0N7C0_FLAN2</name>
<evidence type="ECO:0000256" key="4">
    <source>
        <dbReference type="ARBA" id="ARBA00023163"/>
    </source>
</evidence>
<dbReference type="RefSeq" id="WP_099151969.1">
    <property type="nucleotide sequence ID" value="NZ_PDUD01000025.1"/>
</dbReference>
<protein>
    <recommendedName>
        <fullName evidence="9">Sigma-70 family RNA polymerase sigma factor</fullName>
    </recommendedName>
</protein>
<keyword evidence="8" id="KW-1185">Reference proteome</keyword>
<evidence type="ECO:0000259" key="6">
    <source>
        <dbReference type="Pfam" id="PF08281"/>
    </source>
</evidence>
<dbReference type="InterPro" id="IPR039425">
    <property type="entry name" value="RNA_pol_sigma-70-like"/>
</dbReference>
<dbReference type="Pfam" id="PF04542">
    <property type="entry name" value="Sigma70_r2"/>
    <property type="match status" value="1"/>
</dbReference>
<keyword evidence="2" id="KW-0805">Transcription regulation</keyword>
<feature type="domain" description="RNA polymerase sigma factor 70 region 4 type 2" evidence="6">
    <location>
        <begin position="114"/>
        <end position="166"/>
    </location>
</feature>
<dbReference type="OrthoDB" id="1056775at2"/>
<keyword evidence="3" id="KW-0731">Sigma factor</keyword>
<evidence type="ECO:0000256" key="3">
    <source>
        <dbReference type="ARBA" id="ARBA00023082"/>
    </source>
</evidence>
<dbReference type="InterPro" id="IPR014284">
    <property type="entry name" value="RNA_pol_sigma-70_dom"/>
</dbReference>
<dbReference type="AlphaFoldDB" id="A0A2D0N7C0"/>
<sequence length="176" mass="20862">MEEHLLIRRCIKGHPDAQKQLYVRYQSRLFGLCLRYARSEAEALDFLQEGFIKIFRDLNRFRGDGPLEAWMCRVVVNTAISKLRRKSWIKEENYDWEAIPSEEPEADPEGLNAEQLIELIRQLPDGFRTVFNLYAVEGYSHKEIARILDIAESTSRSQYLRARRLLQERIRALQQY</sequence>
<dbReference type="SUPFAM" id="SSF88659">
    <property type="entry name" value="Sigma3 and sigma4 domains of RNA polymerase sigma factors"/>
    <property type="match status" value="1"/>
</dbReference>
<dbReference type="Pfam" id="PF08281">
    <property type="entry name" value="Sigma70_r4_2"/>
    <property type="match status" value="1"/>
</dbReference>
<evidence type="ECO:0000256" key="2">
    <source>
        <dbReference type="ARBA" id="ARBA00023015"/>
    </source>
</evidence>
<dbReference type="InterPro" id="IPR013324">
    <property type="entry name" value="RNA_pol_sigma_r3/r4-like"/>
</dbReference>
<evidence type="ECO:0000313" key="7">
    <source>
        <dbReference type="EMBL" id="PHN04395.1"/>
    </source>
</evidence>
<dbReference type="PANTHER" id="PTHR43133">
    <property type="entry name" value="RNA POLYMERASE ECF-TYPE SIGMA FACTO"/>
    <property type="match status" value="1"/>
</dbReference>
<reference evidence="7 8" key="1">
    <citation type="submission" date="2017-10" db="EMBL/GenBank/DDBJ databases">
        <title>The draft genome sequence of Lewinella nigricans NBRC 102662.</title>
        <authorList>
            <person name="Wang K."/>
        </authorList>
    </citation>
    <scope>NUCLEOTIDE SEQUENCE [LARGE SCALE GENOMIC DNA]</scope>
    <source>
        <strain evidence="7 8">NBRC 102662</strain>
    </source>
</reference>
<dbReference type="PANTHER" id="PTHR43133:SF46">
    <property type="entry name" value="RNA POLYMERASE SIGMA-70 FACTOR ECF SUBFAMILY"/>
    <property type="match status" value="1"/>
</dbReference>